<feature type="transmembrane region" description="Helical" evidence="7">
    <location>
        <begin position="334"/>
        <end position="360"/>
    </location>
</feature>
<keyword evidence="6 7" id="KW-0472">Membrane</keyword>
<dbReference type="InterPro" id="IPR036249">
    <property type="entry name" value="Thioredoxin-like_sf"/>
</dbReference>
<dbReference type="Pfam" id="PF02683">
    <property type="entry name" value="DsbD_TM"/>
    <property type="match status" value="1"/>
</dbReference>
<dbReference type="PROSITE" id="PS51352">
    <property type="entry name" value="THIOREDOXIN_2"/>
    <property type="match status" value="1"/>
</dbReference>
<sequence>MMRWNFAVGHRSHLRLRPISMPHHPALALLLAASSALAAPAALADAAVVTTPQVRAELVALAPQGVAPGQPLWVGLSIAHKPEWHTYWKNPGDSGLPTELRWQLPAGVQAGGIAWPVPHKIPIGPLANYGYENTVLLPVPLTVGPDFQARGGQLQVKLSASWLVCRKECIPEEGEFTLEVPVQGATALHQAAFDAAAAAHPKALPAGSTADIADGKTLVVAVRGLPPALQGRTLEFFPETAEVIETAGAWTQAWDGAVWTARVPLSDQRSQSPAVMPVVLALDADGRRQAWRAEAAVAGPWPQGAAVATVSPALSAALEANAVARQPVDAGRPIGLFAALAGALLGGLILNFMPCVFPVLAIKMLGFARHAGEQRALRLHGLAYSAGVVLSFVALAGLLLGLRAAGEQLGWGFQLQSPGVVAALAVLFTLLGLNLAGLFDFGHMLPSRVASAQARNPVTDAFLSGVLAVAIASPCTAPFMGASMGFAVGLPTAQALLVFAVLGLGMALPFLLASLVPAMVRWLPRPGPWMDVFRRCMAFPMFATVAWLVWVLGQQTGIDGAAALLLLLVALAAVVWALGLAGRARLFMGTLALLLAVGMLGLFGPAVLRPVEAATPVAAAGARWQPWAPAQVQQALAQGRPVFVDFTAAWCVTCQYNKRTALADKSVLADLGAKNVQLLTADWTRRDPAITAALRDLGRSGVPVYVLYRQGSAPVVLSEILSVAELRAAIASL</sequence>
<proteinExistence type="predicted"/>
<feature type="chain" id="PRO_5017000604" evidence="8">
    <location>
        <begin position="39"/>
        <end position="733"/>
    </location>
</feature>
<dbReference type="GO" id="GO:0045454">
    <property type="term" value="P:cell redox homeostasis"/>
    <property type="evidence" value="ECO:0007669"/>
    <property type="project" value="TreeGrafter"/>
</dbReference>
<name>A0A368Y2Z8_9BURK</name>
<feature type="transmembrane region" description="Helical" evidence="7">
    <location>
        <begin position="462"/>
        <end position="490"/>
    </location>
</feature>
<evidence type="ECO:0000256" key="8">
    <source>
        <dbReference type="SAM" id="SignalP"/>
    </source>
</evidence>
<accession>A0A368Y2Z8</accession>
<protein>
    <submittedName>
        <fullName evidence="10">Thiol:disulfide interchange protein DsbD</fullName>
    </submittedName>
</protein>
<keyword evidence="8" id="KW-0732">Signal</keyword>
<dbReference type="EMBL" id="QPJK01000002">
    <property type="protein sequence ID" value="RCW74643.1"/>
    <property type="molecule type" value="Genomic_DNA"/>
</dbReference>
<comment type="caution">
    <text evidence="10">The sequence shown here is derived from an EMBL/GenBank/DDBJ whole genome shotgun (WGS) entry which is preliminary data.</text>
</comment>
<dbReference type="GO" id="GO:0015035">
    <property type="term" value="F:protein-disulfide reductase activity"/>
    <property type="evidence" value="ECO:0007669"/>
    <property type="project" value="TreeGrafter"/>
</dbReference>
<dbReference type="GO" id="GO:0017004">
    <property type="term" value="P:cytochrome complex assembly"/>
    <property type="evidence" value="ECO:0007669"/>
    <property type="project" value="UniProtKB-KW"/>
</dbReference>
<dbReference type="GO" id="GO:0005886">
    <property type="term" value="C:plasma membrane"/>
    <property type="evidence" value="ECO:0007669"/>
    <property type="project" value="UniProtKB-SubCell"/>
</dbReference>
<feature type="transmembrane region" description="Helical" evidence="7">
    <location>
        <begin position="381"/>
        <end position="400"/>
    </location>
</feature>
<gene>
    <name evidence="10" type="ORF">DES41_102966</name>
</gene>
<evidence type="ECO:0000256" key="2">
    <source>
        <dbReference type="ARBA" id="ARBA00022475"/>
    </source>
</evidence>
<dbReference type="SUPFAM" id="SSF52833">
    <property type="entry name" value="Thioredoxin-like"/>
    <property type="match status" value="1"/>
</dbReference>
<evidence type="ECO:0000256" key="6">
    <source>
        <dbReference type="ARBA" id="ARBA00023136"/>
    </source>
</evidence>
<evidence type="ECO:0000256" key="5">
    <source>
        <dbReference type="ARBA" id="ARBA00022989"/>
    </source>
</evidence>
<dbReference type="Pfam" id="PF13899">
    <property type="entry name" value="Thioredoxin_7"/>
    <property type="match status" value="1"/>
</dbReference>
<feature type="transmembrane region" description="Helical" evidence="7">
    <location>
        <begin position="420"/>
        <end position="441"/>
    </location>
</feature>
<dbReference type="AlphaFoldDB" id="A0A368Y2Z8"/>
<keyword evidence="2" id="KW-1003">Cell membrane</keyword>
<evidence type="ECO:0000256" key="3">
    <source>
        <dbReference type="ARBA" id="ARBA00022692"/>
    </source>
</evidence>
<comment type="subcellular location">
    <subcellularLocation>
        <location evidence="1">Cell membrane</location>
        <topology evidence="1">Multi-pass membrane protein</topology>
    </subcellularLocation>
</comment>
<dbReference type="CDD" id="cd02953">
    <property type="entry name" value="DsbDgamma"/>
    <property type="match status" value="1"/>
</dbReference>
<evidence type="ECO:0000256" key="1">
    <source>
        <dbReference type="ARBA" id="ARBA00004651"/>
    </source>
</evidence>
<dbReference type="PANTHER" id="PTHR32234">
    <property type="entry name" value="THIOL:DISULFIDE INTERCHANGE PROTEIN DSBD"/>
    <property type="match status" value="1"/>
</dbReference>
<dbReference type="Pfam" id="PF11412">
    <property type="entry name" value="DsbD_N"/>
    <property type="match status" value="1"/>
</dbReference>
<dbReference type="InterPro" id="IPR028250">
    <property type="entry name" value="DsbDN"/>
</dbReference>
<feature type="transmembrane region" description="Helical" evidence="7">
    <location>
        <begin position="532"/>
        <end position="552"/>
    </location>
</feature>
<evidence type="ECO:0000313" key="11">
    <source>
        <dbReference type="Proteomes" id="UP000252884"/>
    </source>
</evidence>
<organism evidence="10 11">
    <name type="scientific">Pseudorhodoferax soli</name>
    <dbReference type="NCBI Taxonomy" id="545864"/>
    <lineage>
        <taxon>Bacteria</taxon>
        <taxon>Pseudomonadati</taxon>
        <taxon>Pseudomonadota</taxon>
        <taxon>Betaproteobacteria</taxon>
        <taxon>Burkholderiales</taxon>
        <taxon>Comamonadaceae</taxon>
    </lineage>
</organism>
<dbReference type="InterPro" id="IPR013766">
    <property type="entry name" value="Thioredoxin_domain"/>
</dbReference>
<dbReference type="PANTHER" id="PTHR32234:SF3">
    <property type="entry name" value="SUPPRESSION OF COPPER SENSITIVITY PROTEIN"/>
    <property type="match status" value="1"/>
</dbReference>
<feature type="transmembrane region" description="Helical" evidence="7">
    <location>
        <begin position="558"/>
        <end position="579"/>
    </location>
</feature>
<feature type="transmembrane region" description="Helical" evidence="7">
    <location>
        <begin position="586"/>
        <end position="608"/>
    </location>
</feature>
<feature type="signal peptide" evidence="8">
    <location>
        <begin position="1"/>
        <end position="38"/>
    </location>
</feature>
<keyword evidence="4" id="KW-0201">Cytochrome c-type biogenesis</keyword>
<feature type="domain" description="Thioredoxin" evidence="9">
    <location>
        <begin position="608"/>
        <end position="733"/>
    </location>
</feature>
<keyword evidence="11" id="KW-1185">Reference proteome</keyword>
<dbReference type="InterPro" id="IPR003834">
    <property type="entry name" value="Cyt_c_assmbl_TM_dom"/>
</dbReference>
<evidence type="ECO:0000313" key="10">
    <source>
        <dbReference type="EMBL" id="RCW74643.1"/>
    </source>
</evidence>
<reference evidence="10 11" key="1">
    <citation type="submission" date="2018-07" db="EMBL/GenBank/DDBJ databases">
        <title>Genomic Encyclopedia of Type Strains, Phase IV (KMG-IV): sequencing the most valuable type-strain genomes for metagenomic binning, comparative biology and taxonomic classification.</title>
        <authorList>
            <person name="Goeker M."/>
        </authorList>
    </citation>
    <scope>NUCLEOTIDE SEQUENCE [LARGE SCALE GENOMIC DNA]</scope>
    <source>
        <strain evidence="10 11">DSM 21634</strain>
    </source>
</reference>
<dbReference type="InterPro" id="IPR035671">
    <property type="entry name" value="DsbD_gamma"/>
</dbReference>
<dbReference type="Proteomes" id="UP000252884">
    <property type="component" value="Unassembled WGS sequence"/>
</dbReference>
<keyword evidence="5 7" id="KW-1133">Transmembrane helix</keyword>
<keyword evidence="3 7" id="KW-0812">Transmembrane</keyword>
<evidence type="ECO:0000256" key="4">
    <source>
        <dbReference type="ARBA" id="ARBA00022748"/>
    </source>
</evidence>
<dbReference type="Gene3D" id="3.40.30.10">
    <property type="entry name" value="Glutaredoxin"/>
    <property type="match status" value="1"/>
</dbReference>
<evidence type="ECO:0000259" key="9">
    <source>
        <dbReference type="PROSITE" id="PS51352"/>
    </source>
</evidence>
<feature type="transmembrane region" description="Helical" evidence="7">
    <location>
        <begin position="496"/>
        <end position="520"/>
    </location>
</feature>
<evidence type="ECO:0000256" key="7">
    <source>
        <dbReference type="SAM" id="Phobius"/>
    </source>
</evidence>